<name>A0A6A6Y9S0_9PEZI</name>
<dbReference type="OrthoDB" id="10251855at2759"/>
<reference evidence="3" key="3">
    <citation type="submission" date="2025-04" db="UniProtKB">
        <authorList>
            <consortium name="RefSeq"/>
        </authorList>
    </citation>
    <scope>IDENTIFICATION</scope>
    <source>
        <strain evidence="3">CBS 304.34</strain>
    </source>
</reference>
<dbReference type="Gene3D" id="3.90.280.10">
    <property type="entry name" value="PEBP-like"/>
    <property type="match status" value="1"/>
</dbReference>
<dbReference type="EMBL" id="MU003710">
    <property type="protein sequence ID" value="KAF2805369.1"/>
    <property type="molecule type" value="Genomic_DNA"/>
</dbReference>
<evidence type="ECO:0000313" key="3">
    <source>
        <dbReference type="RefSeq" id="XP_033572333.1"/>
    </source>
</evidence>
<reference evidence="3" key="2">
    <citation type="submission" date="2020-04" db="EMBL/GenBank/DDBJ databases">
        <authorList>
            <consortium name="NCBI Genome Project"/>
        </authorList>
    </citation>
    <scope>NUCLEOTIDE SEQUENCE</scope>
    <source>
        <strain evidence="3">CBS 304.34</strain>
    </source>
</reference>
<dbReference type="Pfam" id="PF01161">
    <property type="entry name" value="PBP"/>
    <property type="match status" value="1"/>
</dbReference>
<dbReference type="InterPro" id="IPR008914">
    <property type="entry name" value="PEBP"/>
</dbReference>
<gene>
    <name evidence="1 3" type="ORF">BDZ99DRAFT_511352</name>
</gene>
<evidence type="ECO:0000313" key="2">
    <source>
        <dbReference type="Proteomes" id="UP000504636"/>
    </source>
</evidence>
<protein>
    <submittedName>
        <fullName evidence="1 3">PEBP-like protein</fullName>
    </submittedName>
</protein>
<reference evidence="1 3" key="1">
    <citation type="journal article" date="2020" name="Stud. Mycol.">
        <title>101 Dothideomycetes genomes: a test case for predicting lifestyles and emergence of pathogens.</title>
        <authorList>
            <person name="Haridas S."/>
            <person name="Albert R."/>
            <person name="Binder M."/>
            <person name="Bloem J."/>
            <person name="Labutti K."/>
            <person name="Salamov A."/>
            <person name="Andreopoulos B."/>
            <person name="Baker S."/>
            <person name="Barry K."/>
            <person name="Bills G."/>
            <person name="Bluhm B."/>
            <person name="Cannon C."/>
            <person name="Castanera R."/>
            <person name="Culley D."/>
            <person name="Daum C."/>
            <person name="Ezra D."/>
            <person name="Gonzalez J."/>
            <person name="Henrissat B."/>
            <person name="Kuo A."/>
            <person name="Liang C."/>
            <person name="Lipzen A."/>
            <person name="Lutzoni F."/>
            <person name="Magnuson J."/>
            <person name="Mondo S."/>
            <person name="Nolan M."/>
            <person name="Ohm R."/>
            <person name="Pangilinan J."/>
            <person name="Park H.-J."/>
            <person name="Ramirez L."/>
            <person name="Alfaro M."/>
            <person name="Sun H."/>
            <person name="Tritt A."/>
            <person name="Yoshinaga Y."/>
            <person name="Zwiers L.-H."/>
            <person name="Turgeon B."/>
            <person name="Goodwin S."/>
            <person name="Spatafora J."/>
            <person name="Crous P."/>
            <person name="Grigoriev I."/>
        </authorList>
    </citation>
    <scope>NUCLEOTIDE SEQUENCE</scope>
    <source>
        <strain evidence="1 3">CBS 304.34</strain>
    </source>
</reference>
<keyword evidence="2" id="KW-1185">Reference proteome</keyword>
<accession>A0A6A6Y9S0</accession>
<dbReference type="PANTHER" id="PTHR30289">
    <property type="entry name" value="UNCHARACTERIZED PROTEIN YBCL-RELATED"/>
    <property type="match status" value="1"/>
</dbReference>
<evidence type="ECO:0000313" key="1">
    <source>
        <dbReference type="EMBL" id="KAF2805369.1"/>
    </source>
</evidence>
<dbReference type="CDD" id="cd00457">
    <property type="entry name" value="PEBP"/>
    <property type="match status" value="1"/>
</dbReference>
<dbReference type="InterPro" id="IPR049556">
    <property type="entry name" value="PhiB"/>
</dbReference>
<dbReference type="Proteomes" id="UP000504636">
    <property type="component" value="Unplaced"/>
</dbReference>
<proteinExistence type="predicted"/>
<dbReference type="GeneID" id="54465432"/>
<dbReference type="RefSeq" id="XP_033572333.1">
    <property type="nucleotide sequence ID" value="XM_033724539.1"/>
</dbReference>
<organism evidence="1">
    <name type="scientific">Mytilinidion resinicola</name>
    <dbReference type="NCBI Taxonomy" id="574789"/>
    <lineage>
        <taxon>Eukaryota</taxon>
        <taxon>Fungi</taxon>
        <taxon>Dikarya</taxon>
        <taxon>Ascomycota</taxon>
        <taxon>Pezizomycotina</taxon>
        <taxon>Dothideomycetes</taxon>
        <taxon>Pleosporomycetidae</taxon>
        <taxon>Mytilinidiales</taxon>
        <taxon>Mytilinidiaceae</taxon>
        <taxon>Mytilinidion</taxon>
    </lineage>
</organism>
<sequence length="205" mass="21786">MGLPAPIEHAIGRLLINQKARDSGLLSATPAFASQPSPTFTITSPDCGPSNSHMADLYTGYGADRFPSLTWQPPPDVAEYVLIVEDPDAPIPWPVTHGLFYAIPGNKTAITHADLSVRDVVGKAKHLAGGFRLGKNIRGSVYGGPKPPLGHGVHRYHYTLVALGEPLDAGAMSAVATKKEIAGAMEGKVVGWGVWVGLYERKRGE</sequence>
<dbReference type="SUPFAM" id="SSF49777">
    <property type="entry name" value="PEBP-like"/>
    <property type="match status" value="1"/>
</dbReference>
<dbReference type="AlphaFoldDB" id="A0A6A6Y9S0"/>
<dbReference type="InterPro" id="IPR036610">
    <property type="entry name" value="PEBP-like_sf"/>
</dbReference>
<dbReference type="PANTHER" id="PTHR30289:SF1">
    <property type="entry name" value="PEBP (PHOSPHATIDYLETHANOLAMINE-BINDING PROTEIN) FAMILY PROTEIN"/>
    <property type="match status" value="1"/>
</dbReference>